<dbReference type="EC" id="5.6.2.4" evidence="8"/>
<dbReference type="InterPro" id="IPR014016">
    <property type="entry name" value="UvrD-like_ATP-bd"/>
</dbReference>
<feature type="domain" description="UvrD-like helicase C-terminal" evidence="12">
    <location>
        <begin position="469"/>
        <end position="781"/>
    </location>
</feature>
<dbReference type="Gene3D" id="1.10.486.10">
    <property type="entry name" value="PCRA, domain 4"/>
    <property type="match status" value="1"/>
</dbReference>
<feature type="binding site" evidence="10">
    <location>
        <begin position="195"/>
        <end position="202"/>
    </location>
    <ligand>
        <name>ATP</name>
        <dbReference type="ChEBI" id="CHEBI:30616"/>
    </ligand>
</feature>
<organism evidence="13 14">
    <name type="scientific">Dendrobium nobile</name>
    <name type="common">Orchid</name>
    <dbReference type="NCBI Taxonomy" id="94219"/>
    <lineage>
        <taxon>Eukaryota</taxon>
        <taxon>Viridiplantae</taxon>
        <taxon>Streptophyta</taxon>
        <taxon>Embryophyta</taxon>
        <taxon>Tracheophyta</taxon>
        <taxon>Spermatophyta</taxon>
        <taxon>Magnoliopsida</taxon>
        <taxon>Liliopsida</taxon>
        <taxon>Asparagales</taxon>
        <taxon>Orchidaceae</taxon>
        <taxon>Epidendroideae</taxon>
        <taxon>Malaxideae</taxon>
        <taxon>Dendrobiinae</taxon>
        <taxon>Dendrobium</taxon>
    </lineage>
</organism>
<keyword evidence="2 10" id="KW-0547">Nucleotide-binding</keyword>
<dbReference type="InterPro" id="IPR013986">
    <property type="entry name" value="DExx_box_DNA_helicase_dom_sf"/>
</dbReference>
<dbReference type="InterPro" id="IPR027417">
    <property type="entry name" value="P-loop_NTPase"/>
</dbReference>
<dbReference type="InterPro" id="IPR000212">
    <property type="entry name" value="DNA_helicase_UvrD/REP"/>
</dbReference>
<evidence type="ECO:0000256" key="4">
    <source>
        <dbReference type="ARBA" id="ARBA00022806"/>
    </source>
</evidence>
<dbReference type="Gene3D" id="3.40.50.300">
    <property type="entry name" value="P-loop containing nucleotide triphosphate hydrolases"/>
    <property type="match status" value="2"/>
</dbReference>
<evidence type="ECO:0000256" key="3">
    <source>
        <dbReference type="ARBA" id="ARBA00022801"/>
    </source>
</evidence>
<dbReference type="Gene3D" id="1.10.10.160">
    <property type="match status" value="1"/>
</dbReference>
<evidence type="ECO:0000256" key="2">
    <source>
        <dbReference type="ARBA" id="ARBA00022741"/>
    </source>
</evidence>
<feature type="domain" description="UvrD-like helicase ATP-binding" evidence="11">
    <location>
        <begin position="174"/>
        <end position="468"/>
    </location>
</feature>
<dbReference type="GO" id="GO:0043138">
    <property type="term" value="F:3'-5' DNA helicase activity"/>
    <property type="evidence" value="ECO:0007669"/>
    <property type="project" value="UniProtKB-EC"/>
</dbReference>
<dbReference type="GO" id="GO:0003677">
    <property type="term" value="F:DNA binding"/>
    <property type="evidence" value="ECO:0007669"/>
    <property type="project" value="InterPro"/>
</dbReference>
<dbReference type="GO" id="GO:0005524">
    <property type="term" value="F:ATP binding"/>
    <property type="evidence" value="ECO:0007669"/>
    <property type="project" value="UniProtKB-UniRule"/>
</dbReference>
<evidence type="ECO:0000256" key="5">
    <source>
        <dbReference type="ARBA" id="ARBA00022840"/>
    </source>
</evidence>
<dbReference type="GO" id="GO:0005634">
    <property type="term" value="C:nucleus"/>
    <property type="evidence" value="ECO:0007669"/>
    <property type="project" value="TreeGrafter"/>
</dbReference>
<proteinExistence type="inferred from homology"/>
<dbReference type="SUPFAM" id="SSF52540">
    <property type="entry name" value="P-loop containing nucleoside triphosphate hydrolases"/>
    <property type="match status" value="1"/>
</dbReference>
<dbReference type="AlphaFoldDB" id="A0A8T3A566"/>
<evidence type="ECO:0000256" key="1">
    <source>
        <dbReference type="ARBA" id="ARBA00009922"/>
    </source>
</evidence>
<dbReference type="EMBL" id="JAGYWB010000019">
    <property type="protein sequence ID" value="KAI0489160.1"/>
    <property type="molecule type" value="Genomic_DNA"/>
</dbReference>
<dbReference type="OrthoDB" id="1470711at2759"/>
<dbReference type="SMR" id="A0A8T3A566"/>
<evidence type="ECO:0000256" key="8">
    <source>
        <dbReference type="ARBA" id="ARBA00034808"/>
    </source>
</evidence>
<gene>
    <name evidence="13" type="ORF">KFK09_029002</name>
</gene>
<dbReference type="PROSITE" id="PS51198">
    <property type="entry name" value="UVRD_HELICASE_ATP_BIND"/>
    <property type="match status" value="1"/>
</dbReference>
<comment type="caution">
    <text evidence="13">The sequence shown here is derived from an EMBL/GenBank/DDBJ whole genome shotgun (WGS) entry which is preliminary data.</text>
</comment>
<dbReference type="CDD" id="cd17932">
    <property type="entry name" value="DEXQc_UvrD"/>
    <property type="match status" value="1"/>
</dbReference>
<sequence>MLNENEPPLPRERAAAVITEEQRLRITSNFRAAKALLARKRPLDSTSPARSPKCSAMDGSNLRSFPVVRVPLSDINNRLGFRNGFSTPVKPLGICQFQRKDTTPSSSSILDEELDDSFLEEVDTICEQLSFVKKEKPNTEREGDDGMEAEGNSSFIEAVRCDEMTKKYHDYFQSLNDAQREAACSNISVPLMIVAGPGSGKTSTMVGRVLTLLKEGICPANILAMTFTIAAASEMRDRIGTVVGKAIAKELAISTFHSFCLQLCRSHAEMLGRTAEFLIYGHGQQRRAIIEALRLTNGEEKKEIEIEACEELNGCDIARSLKADSKKWLKFVIQAKTSGKTPEDLKKMGQRNGAVILEKYNDILRSCNALDYHDFINSSVKLLSDFGEVRKECQDTWKAIVVDEFQDTSSMQYFLLRILASHNHVTIVGDEDQSIFSFNGADVNGFDSFRRDFPTHKEIKLIKNYRSTRRIVEAACCVIHHNVKRGQHKQVETDNSIGSLITIKECHNEEAQCSFVLDKILEITSDGSTSKKSFGNIAVLYRRQISGRAFQISFRSRKIPFNVHGVAFYRKKVIKAVIAMLKTTLPGFDDNPFRQAFKALLPGNKEERKMMIDYVEKISTFRKTTFRYAAIDVFGAKISGTFKRAQLTQGRRVLSTLGMLADLVRKEQSISVVISSAANMLPQRRLLEQRAIVDVEDGKYLNEDNDPRSALEYLLDDVCDFLSLHYKIENRNESSEGQDGCVHVLKSFLDYISMRESENFRSRRQDNNNSITLTTIHQSKGLEWDIVFIVKANDTEIPLLHEFDGAVQENGMKLEEERRLFYVAMTRAREKLYILYNTVDCNWKLLQPSRFLKEIPGHLVELQGEAQANKLGDLHAESGTDLFYSKSVSSNEVDKNCNSEHFPDSLIEMPDAGVGNDFLKSFNIEERLIVSHLFHQWAKKQAFQHPKRLLDKVNFVIDERLRNKTYKHKDTLRVLKSCLSNDQAFHYAQYVLRWEQIPIYRRAHLMREKQEHFQKQRIEDSMGSAEATSKQIAFLRNLGCTVTPTSRLHASRLIEQYKSL</sequence>
<accession>A0A8T3A566</accession>
<dbReference type="PANTHER" id="PTHR11070">
    <property type="entry name" value="UVRD / RECB / PCRA DNA HELICASE FAMILY MEMBER"/>
    <property type="match status" value="1"/>
</dbReference>
<dbReference type="PROSITE" id="PS51217">
    <property type="entry name" value="UVRD_HELICASE_CTER"/>
    <property type="match status" value="1"/>
</dbReference>
<keyword evidence="14" id="KW-1185">Reference proteome</keyword>
<dbReference type="GO" id="GO:0016787">
    <property type="term" value="F:hydrolase activity"/>
    <property type="evidence" value="ECO:0007669"/>
    <property type="project" value="UniProtKB-UniRule"/>
</dbReference>
<keyword evidence="5 10" id="KW-0067">ATP-binding</keyword>
<evidence type="ECO:0000313" key="14">
    <source>
        <dbReference type="Proteomes" id="UP000829196"/>
    </source>
</evidence>
<reference evidence="13" key="1">
    <citation type="journal article" date="2022" name="Front. Genet.">
        <title>Chromosome-Scale Assembly of the Dendrobium nobile Genome Provides Insights Into the Molecular Mechanism of the Biosynthesis of the Medicinal Active Ingredient of Dendrobium.</title>
        <authorList>
            <person name="Xu Q."/>
            <person name="Niu S.-C."/>
            <person name="Li K.-L."/>
            <person name="Zheng P.-J."/>
            <person name="Zhang X.-J."/>
            <person name="Jia Y."/>
            <person name="Liu Y."/>
            <person name="Niu Y.-X."/>
            <person name="Yu L.-H."/>
            <person name="Chen D.-F."/>
            <person name="Zhang G.-Q."/>
        </authorList>
    </citation>
    <scope>NUCLEOTIDE SEQUENCE</scope>
    <source>
        <tissue evidence="13">Leaf</tissue>
    </source>
</reference>
<evidence type="ECO:0000256" key="6">
    <source>
        <dbReference type="ARBA" id="ARBA00023235"/>
    </source>
</evidence>
<dbReference type="Pfam" id="PF13361">
    <property type="entry name" value="UvrD_C"/>
    <property type="match status" value="1"/>
</dbReference>
<evidence type="ECO:0000256" key="9">
    <source>
        <dbReference type="ARBA" id="ARBA00048988"/>
    </source>
</evidence>
<evidence type="ECO:0000313" key="13">
    <source>
        <dbReference type="EMBL" id="KAI0489160.1"/>
    </source>
</evidence>
<dbReference type="Proteomes" id="UP000829196">
    <property type="component" value="Unassembled WGS sequence"/>
</dbReference>
<evidence type="ECO:0000259" key="11">
    <source>
        <dbReference type="PROSITE" id="PS51198"/>
    </source>
</evidence>
<evidence type="ECO:0000256" key="7">
    <source>
        <dbReference type="ARBA" id="ARBA00034617"/>
    </source>
</evidence>
<comment type="similarity">
    <text evidence="1">Belongs to the helicase family. UvrD subfamily.</text>
</comment>
<evidence type="ECO:0000256" key="10">
    <source>
        <dbReference type="PROSITE-ProRule" id="PRU00560"/>
    </source>
</evidence>
<evidence type="ECO:0000259" key="12">
    <source>
        <dbReference type="PROSITE" id="PS51217"/>
    </source>
</evidence>
<dbReference type="Pfam" id="PF00580">
    <property type="entry name" value="UvrD-helicase"/>
    <property type="match status" value="1"/>
</dbReference>
<dbReference type="InterPro" id="IPR014017">
    <property type="entry name" value="DNA_helicase_UvrD-like_C"/>
</dbReference>
<keyword evidence="6" id="KW-0413">Isomerase</keyword>
<keyword evidence="4 10" id="KW-0347">Helicase</keyword>
<dbReference type="CDD" id="cd18807">
    <property type="entry name" value="SF1_C_UvrD"/>
    <property type="match status" value="1"/>
</dbReference>
<keyword evidence="3 10" id="KW-0378">Hydrolase</keyword>
<protein>
    <recommendedName>
        <fullName evidence="8">DNA 3'-5' helicase</fullName>
        <ecNumber evidence="8">5.6.2.4</ecNumber>
    </recommendedName>
</protein>
<comment type="catalytic activity">
    <reaction evidence="9">
        <text>ATP + H2O = ADP + phosphate + H(+)</text>
        <dbReference type="Rhea" id="RHEA:13065"/>
        <dbReference type="ChEBI" id="CHEBI:15377"/>
        <dbReference type="ChEBI" id="CHEBI:15378"/>
        <dbReference type="ChEBI" id="CHEBI:30616"/>
        <dbReference type="ChEBI" id="CHEBI:43474"/>
        <dbReference type="ChEBI" id="CHEBI:456216"/>
        <dbReference type="EC" id="5.6.2.4"/>
    </reaction>
</comment>
<dbReference type="GO" id="GO:0000725">
    <property type="term" value="P:recombinational repair"/>
    <property type="evidence" value="ECO:0007669"/>
    <property type="project" value="TreeGrafter"/>
</dbReference>
<dbReference type="PANTHER" id="PTHR11070:SF61">
    <property type="entry name" value="DNA 3'-5' HELICASE"/>
    <property type="match status" value="1"/>
</dbReference>
<name>A0A8T3A566_DENNO</name>
<comment type="catalytic activity">
    <reaction evidence="7">
        <text>Couples ATP hydrolysis with the unwinding of duplex DNA by translocating in the 3'-5' direction.</text>
        <dbReference type="EC" id="5.6.2.4"/>
    </reaction>
</comment>